<dbReference type="AlphaFoldDB" id="A0A1S0TU50"/>
<evidence type="ECO:0000256" key="1">
    <source>
        <dbReference type="SAM" id="MobiDB-lite"/>
    </source>
</evidence>
<dbReference type="KEGG" id="loa:LOAG_08349"/>
<gene>
    <name evidence="2" type="ORF">LOAG_08349</name>
</gene>
<proteinExistence type="predicted"/>
<evidence type="ECO:0000313" key="2">
    <source>
        <dbReference type="EMBL" id="EFO20135.1"/>
    </source>
</evidence>
<dbReference type="EMBL" id="JH712170">
    <property type="protein sequence ID" value="EFO20135.1"/>
    <property type="molecule type" value="Genomic_DNA"/>
</dbReference>
<dbReference type="CTD" id="9945783"/>
<name>A0A1S0TU50_LOALO</name>
<dbReference type="GeneID" id="9945783"/>
<reference evidence="2" key="1">
    <citation type="submission" date="2012-04" db="EMBL/GenBank/DDBJ databases">
        <title>The Genome Sequence of Loa loa.</title>
        <authorList>
            <consortium name="The Broad Institute Genome Sequencing Platform"/>
            <consortium name="Broad Institute Genome Sequencing Center for Infectious Disease"/>
            <person name="Nutman T.B."/>
            <person name="Fink D.L."/>
            <person name="Russ C."/>
            <person name="Young S."/>
            <person name="Zeng Q."/>
            <person name="Gargeya S."/>
            <person name="Alvarado L."/>
            <person name="Berlin A."/>
            <person name="Chapman S.B."/>
            <person name="Chen Z."/>
            <person name="Freedman E."/>
            <person name="Gellesch M."/>
            <person name="Goldberg J."/>
            <person name="Griggs A."/>
            <person name="Gujja S."/>
            <person name="Heilman E.R."/>
            <person name="Heiman D."/>
            <person name="Howarth C."/>
            <person name="Mehta T."/>
            <person name="Neiman D."/>
            <person name="Pearson M."/>
            <person name="Roberts A."/>
            <person name="Saif S."/>
            <person name="Shea T."/>
            <person name="Shenoy N."/>
            <person name="Sisk P."/>
            <person name="Stolte C."/>
            <person name="Sykes S."/>
            <person name="White J."/>
            <person name="Yandava C."/>
            <person name="Haas B."/>
            <person name="Henn M.R."/>
            <person name="Nusbaum C."/>
            <person name="Birren B."/>
        </authorList>
    </citation>
    <scope>NUCLEOTIDE SEQUENCE [LARGE SCALE GENOMIC DNA]</scope>
</reference>
<protein>
    <submittedName>
        <fullName evidence="2">Uncharacterized protein</fullName>
    </submittedName>
</protein>
<feature type="region of interest" description="Disordered" evidence="1">
    <location>
        <begin position="1"/>
        <end position="44"/>
    </location>
</feature>
<dbReference type="RefSeq" id="XP_003143932.1">
    <property type="nucleotide sequence ID" value="XM_003143884.1"/>
</dbReference>
<dbReference type="InParanoid" id="A0A1S0TU50"/>
<accession>A0A1S0TU50</accession>
<organism evidence="2">
    <name type="scientific">Loa loa</name>
    <name type="common">Eye worm</name>
    <name type="synonym">Filaria loa</name>
    <dbReference type="NCBI Taxonomy" id="7209"/>
    <lineage>
        <taxon>Eukaryota</taxon>
        <taxon>Metazoa</taxon>
        <taxon>Ecdysozoa</taxon>
        <taxon>Nematoda</taxon>
        <taxon>Chromadorea</taxon>
        <taxon>Rhabditida</taxon>
        <taxon>Spirurina</taxon>
        <taxon>Spiruromorpha</taxon>
        <taxon>Filarioidea</taxon>
        <taxon>Onchocercidae</taxon>
        <taxon>Loa</taxon>
    </lineage>
</organism>
<sequence>MTDGTLAISYEKQFAPDISTSEPEESKSYQNVTKDTNDDGNNNDNFMMKVMNTGEPSEKTDDRNRIRRVAATQQNDSTPLLSPLSPSYIPVRNSKRNLANVINECPWELFGIMADPHLVFFAKEETTKFITIYFSFCFQCGNKFTYELNIQSAAISPQHSAFSTVYRSRKNCYPQCASSDEPEMDVINNETEMEISEHLNVLPSIVVLLL</sequence>